<evidence type="ECO:0008006" key="3">
    <source>
        <dbReference type="Google" id="ProtNLM"/>
    </source>
</evidence>
<proteinExistence type="predicted"/>
<dbReference type="RefSeq" id="WP_123609525.1">
    <property type="nucleotide sequence ID" value="NZ_RJVG01000005.1"/>
</dbReference>
<sequence>MFYYKYNDKYVIVKKSTLPIEGDNVAISKEDFDLGLYDVIVGFLDENNEILRHTKTLRNVDEVARKLNNIEEKINPSINYEMCTLEELKTYQIAKSKENLEVYLKENPIVSSCHGNTEKQYTITKEKQSLLTQMILMCQIAIISETDYQPSWNVQGEPCTYDWTLQELQQLAFEIESVVRLVVNKQQSMEAKINAATSKDDVMAVNITF</sequence>
<organism evidence="1 2">
    <name type="scientific">Mobilisporobacter senegalensis</name>
    <dbReference type="NCBI Taxonomy" id="1329262"/>
    <lineage>
        <taxon>Bacteria</taxon>
        <taxon>Bacillati</taxon>
        <taxon>Bacillota</taxon>
        <taxon>Clostridia</taxon>
        <taxon>Lachnospirales</taxon>
        <taxon>Lachnospiraceae</taxon>
        <taxon>Mobilisporobacter</taxon>
    </lineage>
</organism>
<comment type="caution">
    <text evidence="1">The sequence shown here is derived from an EMBL/GenBank/DDBJ whole genome shotgun (WGS) entry which is preliminary data.</text>
</comment>
<name>A0A3N1XNX1_9FIRM</name>
<dbReference type="EMBL" id="RJVG01000005">
    <property type="protein sequence ID" value="ROR28355.1"/>
    <property type="molecule type" value="Genomic_DNA"/>
</dbReference>
<dbReference type="OrthoDB" id="9965214at2"/>
<evidence type="ECO:0000313" key="1">
    <source>
        <dbReference type="EMBL" id="ROR28355.1"/>
    </source>
</evidence>
<accession>A0A3N1XNX1</accession>
<protein>
    <recommendedName>
        <fullName evidence="3">DUF4376 domain-containing protein</fullName>
    </recommendedName>
</protein>
<reference evidence="1 2" key="1">
    <citation type="submission" date="2018-11" db="EMBL/GenBank/DDBJ databases">
        <title>Genomic Encyclopedia of Type Strains, Phase IV (KMG-IV): sequencing the most valuable type-strain genomes for metagenomic binning, comparative biology and taxonomic classification.</title>
        <authorList>
            <person name="Goeker M."/>
        </authorList>
    </citation>
    <scope>NUCLEOTIDE SEQUENCE [LARGE SCALE GENOMIC DNA]</scope>
    <source>
        <strain evidence="1 2">DSM 26537</strain>
    </source>
</reference>
<gene>
    <name evidence="1" type="ORF">EDD66_105297</name>
</gene>
<evidence type="ECO:0000313" key="2">
    <source>
        <dbReference type="Proteomes" id="UP000273083"/>
    </source>
</evidence>
<dbReference type="Proteomes" id="UP000273083">
    <property type="component" value="Unassembled WGS sequence"/>
</dbReference>
<dbReference type="AlphaFoldDB" id="A0A3N1XNX1"/>
<keyword evidence="2" id="KW-1185">Reference proteome</keyword>